<accession>A0A5S9NVV5</accession>
<keyword evidence="3" id="KW-1185">Reference proteome</keyword>
<evidence type="ECO:0000313" key="4">
    <source>
        <dbReference type="Proteomes" id="UP000439591"/>
    </source>
</evidence>
<organism evidence="1 3">
    <name type="scientific">Zhongshania aliphaticivorans</name>
    <dbReference type="NCBI Taxonomy" id="1470434"/>
    <lineage>
        <taxon>Bacteria</taxon>
        <taxon>Pseudomonadati</taxon>
        <taxon>Pseudomonadota</taxon>
        <taxon>Gammaproteobacteria</taxon>
        <taxon>Cellvibrionales</taxon>
        <taxon>Spongiibacteraceae</taxon>
        <taxon>Zhongshania</taxon>
    </lineage>
</organism>
<dbReference type="RefSeq" id="WP_159269152.1">
    <property type="nucleotide sequence ID" value="NZ_CACSIK010000001.1"/>
</dbReference>
<dbReference type="EMBL" id="CACSIM010000004">
    <property type="protein sequence ID" value="CAA0112693.1"/>
    <property type="molecule type" value="Genomic_DNA"/>
</dbReference>
<evidence type="ECO:0000313" key="3">
    <source>
        <dbReference type="Proteomes" id="UP000435877"/>
    </source>
</evidence>
<name>A0A5S9NVV5_9GAMM</name>
<evidence type="ECO:0000313" key="1">
    <source>
        <dbReference type="EMBL" id="CAA0094794.1"/>
    </source>
</evidence>
<dbReference type="AlphaFoldDB" id="A0A5S9NVV5"/>
<dbReference type="OrthoDB" id="5741548at2"/>
<dbReference type="Proteomes" id="UP000439591">
    <property type="component" value="Unassembled WGS sequence"/>
</dbReference>
<evidence type="ECO:0000313" key="2">
    <source>
        <dbReference type="EMBL" id="CAA0112693.1"/>
    </source>
</evidence>
<protein>
    <submittedName>
        <fullName evidence="1">Uncharacterized protein</fullName>
    </submittedName>
</protein>
<sequence>MKYFLFLGYIFFTIPFSYSDESSSNSDVVMGMTVHGDVAAAVGLYLMPWKNEELSDVDRPPRLLDENIAVIDAEEFIHQAEWEQAKRDYQLWRLQRNNW</sequence>
<gene>
    <name evidence="1" type="ORF">IHBHHGIJ_02637</name>
    <name evidence="2" type="ORF">KFEGEMFD_02824</name>
</gene>
<reference evidence="3 4" key="1">
    <citation type="submission" date="2019-11" db="EMBL/GenBank/DDBJ databases">
        <authorList>
            <person name="Holert J."/>
        </authorList>
    </citation>
    <scope>NUCLEOTIDE SEQUENCE [LARGE SCALE GENOMIC DNA]</scope>
    <source>
        <strain evidence="2">BC3_2A</strain>
        <strain evidence="1">SB11_1A</strain>
    </source>
</reference>
<dbReference type="EMBL" id="CACSIK010000001">
    <property type="protein sequence ID" value="CAA0094794.1"/>
    <property type="molecule type" value="Genomic_DNA"/>
</dbReference>
<proteinExistence type="predicted"/>
<dbReference type="Proteomes" id="UP000435877">
    <property type="component" value="Unassembled WGS sequence"/>
</dbReference>